<feature type="region of interest" description="Disordered" evidence="7">
    <location>
        <begin position="726"/>
        <end position="747"/>
    </location>
</feature>
<dbReference type="AlphaFoldDB" id="A0AAW1R3F5"/>
<feature type="compositionally biased region" description="Polar residues" evidence="7">
    <location>
        <begin position="726"/>
        <end position="739"/>
    </location>
</feature>
<keyword evidence="4" id="KW-0418">Kinase</keyword>
<organism evidence="9 10">
    <name type="scientific">[Myrmecia] bisecta</name>
    <dbReference type="NCBI Taxonomy" id="41462"/>
    <lineage>
        <taxon>Eukaryota</taxon>
        <taxon>Viridiplantae</taxon>
        <taxon>Chlorophyta</taxon>
        <taxon>core chlorophytes</taxon>
        <taxon>Trebouxiophyceae</taxon>
        <taxon>Trebouxiales</taxon>
        <taxon>Trebouxiaceae</taxon>
        <taxon>Myrmecia</taxon>
    </lineage>
</organism>
<feature type="region of interest" description="Disordered" evidence="7">
    <location>
        <begin position="609"/>
        <end position="679"/>
    </location>
</feature>
<evidence type="ECO:0000256" key="4">
    <source>
        <dbReference type="ARBA" id="ARBA00022777"/>
    </source>
</evidence>
<comment type="caution">
    <text evidence="9">The sequence shown here is derived from an EMBL/GenBank/DDBJ whole genome shotgun (WGS) entry which is preliminary data.</text>
</comment>
<dbReference type="SMART" id="SM00220">
    <property type="entry name" value="S_TKc"/>
    <property type="match status" value="1"/>
</dbReference>
<dbReference type="GO" id="GO:0004674">
    <property type="term" value="F:protein serine/threonine kinase activity"/>
    <property type="evidence" value="ECO:0007669"/>
    <property type="project" value="UniProtKB-KW"/>
</dbReference>
<gene>
    <name evidence="9" type="ORF">WJX72_000356</name>
</gene>
<dbReference type="InterPro" id="IPR050494">
    <property type="entry name" value="Ser_Thr_dual-spec_kinase"/>
</dbReference>
<keyword evidence="2" id="KW-0808">Transferase</keyword>
<dbReference type="GO" id="GO:0004713">
    <property type="term" value="F:protein tyrosine kinase activity"/>
    <property type="evidence" value="ECO:0007669"/>
    <property type="project" value="TreeGrafter"/>
</dbReference>
<dbReference type="CDD" id="cd14212">
    <property type="entry name" value="PKc_YAK1"/>
    <property type="match status" value="1"/>
</dbReference>
<evidence type="ECO:0000256" key="7">
    <source>
        <dbReference type="SAM" id="MobiDB-lite"/>
    </source>
</evidence>
<evidence type="ECO:0000259" key="8">
    <source>
        <dbReference type="PROSITE" id="PS50011"/>
    </source>
</evidence>
<feature type="binding site" evidence="6">
    <location>
        <position position="110"/>
    </location>
    <ligand>
        <name>ATP</name>
        <dbReference type="ChEBI" id="CHEBI:30616"/>
    </ligand>
</feature>
<feature type="region of interest" description="Disordered" evidence="7">
    <location>
        <begin position="755"/>
        <end position="774"/>
    </location>
</feature>
<dbReference type="InterPro" id="IPR008271">
    <property type="entry name" value="Ser/Thr_kinase_AS"/>
</dbReference>
<accession>A0AAW1R3F5</accession>
<keyword evidence="1" id="KW-0723">Serine/threonine-protein kinase</keyword>
<dbReference type="PROSITE" id="PS00107">
    <property type="entry name" value="PROTEIN_KINASE_ATP"/>
    <property type="match status" value="1"/>
</dbReference>
<dbReference type="GO" id="GO:0005524">
    <property type="term" value="F:ATP binding"/>
    <property type="evidence" value="ECO:0007669"/>
    <property type="project" value="UniProtKB-UniRule"/>
</dbReference>
<dbReference type="Pfam" id="PF00069">
    <property type="entry name" value="Pkinase"/>
    <property type="match status" value="1"/>
</dbReference>
<dbReference type="InterPro" id="IPR011009">
    <property type="entry name" value="Kinase-like_dom_sf"/>
</dbReference>
<dbReference type="Gene3D" id="1.10.510.10">
    <property type="entry name" value="Transferase(Phosphotransferase) domain 1"/>
    <property type="match status" value="1"/>
</dbReference>
<evidence type="ECO:0000256" key="1">
    <source>
        <dbReference type="ARBA" id="ARBA00022527"/>
    </source>
</evidence>
<dbReference type="PANTHER" id="PTHR24058:SF17">
    <property type="entry name" value="HOMEODOMAIN INTERACTING PROTEIN KINASE, ISOFORM D"/>
    <property type="match status" value="1"/>
</dbReference>
<keyword evidence="10" id="KW-1185">Reference proteome</keyword>
<protein>
    <recommendedName>
        <fullName evidence="8">Protein kinase domain-containing protein</fullName>
    </recommendedName>
</protein>
<evidence type="ECO:0000313" key="9">
    <source>
        <dbReference type="EMBL" id="KAK9828495.1"/>
    </source>
</evidence>
<name>A0AAW1R3F5_9CHLO</name>
<dbReference type="PROSITE" id="PS50011">
    <property type="entry name" value="PROTEIN_KINASE_DOM"/>
    <property type="match status" value="1"/>
</dbReference>
<evidence type="ECO:0000256" key="2">
    <source>
        <dbReference type="ARBA" id="ARBA00022679"/>
    </source>
</evidence>
<dbReference type="InterPro" id="IPR000719">
    <property type="entry name" value="Prot_kinase_dom"/>
</dbReference>
<feature type="domain" description="Protein kinase" evidence="8">
    <location>
        <begin position="81"/>
        <end position="419"/>
    </location>
</feature>
<dbReference type="InterPro" id="IPR017441">
    <property type="entry name" value="Protein_kinase_ATP_BS"/>
</dbReference>
<dbReference type="SUPFAM" id="SSF56112">
    <property type="entry name" value="Protein kinase-like (PK-like)"/>
    <property type="match status" value="1"/>
</dbReference>
<reference evidence="9 10" key="1">
    <citation type="journal article" date="2024" name="Nat. Commun.">
        <title>Phylogenomics reveals the evolutionary origins of lichenization in chlorophyte algae.</title>
        <authorList>
            <person name="Puginier C."/>
            <person name="Libourel C."/>
            <person name="Otte J."/>
            <person name="Skaloud P."/>
            <person name="Haon M."/>
            <person name="Grisel S."/>
            <person name="Petersen M."/>
            <person name="Berrin J.G."/>
            <person name="Delaux P.M."/>
            <person name="Dal Grande F."/>
            <person name="Keller J."/>
        </authorList>
    </citation>
    <scope>NUCLEOTIDE SEQUENCE [LARGE SCALE GENOMIC DNA]</scope>
    <source>
        <strain evidence="9 10">SAG 2043</strain>
    </source>
</reference>
<keyword evidence="5 6" id="KW-0067">ATP-binding</keyword>
<sequence length="787" mass="85980">MSRQGSALLVRPSGSIVCRMSSKLVSTYEQCSPPQPTVNVPAGRCLTKPSVGTSNDGYDNANSDLILRVGDVLTSSSGVRYTVQDMLGQGTFGQVVECLCEVTGETVAVKVIKNQTAFYHQARVEIGVLQFLNTRGDPNDQHHLVRLRDYFVYHAHLCLVFELLSVNLYELVKHNQFRGLSMNLLRVFISQILDALTVLRESNIIHCDLKPENVLLKGLDSGDIKVIDFGSACFENRTMYSYIQSRFYRSPEVLLGHPYDVSIDMWSLGCMAAELFLGLPLFPGASEHDLLVRIVDMLGMLPEKVLAKAAHTKKYFRKVEETVTAGDGTACRRVKYMVRSQAEFEALYNTKAPAGKRYFQHTKLADIIGAYPMKAGMSDVHLAQEQRLREAFLDFLLGVLDLDPATRWSPLQALQHPFITGAPFTGPFQPAPDPHMPARESPLNSHPMGVPIGSPYGLAVSPYFPSPLAGSMLATSPEAHLQAHAAAMAAIHAQFSPRVKPGVPAIHGSLPNDRLLGAFAGMDPAVAAAAAAAAAGYAPQQRLGGSTATHYSQGQGSQLDQALRAFWRDKRQFTACWVAGSFAAHVDGTSRQRRQASYRGQPYSSSFAAIGEDGPLHTGAGPLSAVHGDVSNRGEQLGSHPSTHGRLQSEFGPSAPRLQRTSFESHASVETPSDWDPLYSDDQLLNEEGQWRSSDMRRASSLSSAQRQGYDRLADQFHVGSYTSAATSVTSPTNHMQPSPQGPYDTAWFRETQSLGSQGHQSDGRKANYAHQQQPVYTSIGDLFQFP</sequence>
<dbReference type="GO" id="GO:0005737">
    <property type="term" value="C:cytoplasm"/>
    <property type="evidence" value="ECO:0007669"/>
    <property type="project" value="TreeGrafter"/>
</dbReference>
<dbReference type="Gene3D" id="3.30.200.20">
    <property type="entry name" value="Phosphorylase Kinase, domain 1"/>
    <property type="match status" value="1"/>
</dbReference>
<evidence type="ECO:0000313" key="10">
    <source>
        <dbReference type="Proteomes" id="UP001489004"/>
    </source>
</evidence>
<dbReference type="PANTHER" id="PTHR24058">
    <property type="entry name" value="DUAL SPECIFICITY PROTEIN KINASE"/>
    <property type="match status" value="1"/>
</dbReference>
<evidence type="ECO:0000256" key="3">
    <source>
        <dbReference type="ARBA" id="ARBA00022741"/>
    </source>
</evidence>
<evidence type="ECO:0000256" key="5">
    <source>
        <dbReference type="ARBA" id="ARBA00022840"/>
    </source>
</evidence>
<dbReference type="PROSITE" id="PS00108">
    <property type="entry name" value="PROTEIN_KINASE_ST"/>
    <property type="match status" value="1"/>
</dbReference>
<proteinExistence type="predicted"/>
<keyword evidence="3 6" id="KW-0547">Nucleotide-binding</keyword>
<evidence type="ECO:0000256" key="6">
    <source>
        <dbReference type="PROSITE-ProRule" id="PRU10141"/>
    </source>
</evidence>
<feature type="compositionally biased region" description="Polar residues" evidence="7">
    <location>
        <begin position="659"/>
        <end position="671"/>
    </location>
</feature>
<dbReference type="Proteomes" id="UP001489004">
    <property type="component" value="Unassembled WGS sequence"/>
</dbReference>
<dbReference type="EMBL" id="JALJOR010000001">
    <property type="protein sequence ID" value="KAK9828495.1"/>
    <property type="molecule type" value="Genomic_DNA"/>
</dbReference>